<proteinExistence type="inferred from homology"/>
<evidence type="ECO:0000256" key="8">
    <source>
        <dbReference type="ARBA" id="ARBA00023264"/>
    </source>
</evidence>
<dbReference type="PANTHER" id="PTHR12358:SF54">
    <property type="entry name" value="SPHINGOSINE KINASE RELATED PROTEIN"/>
    <property type="match status" value="1"/>
</dbReference>
<dbReference type="AlphaFoldDB" id="A0A2C7ZVX2"/>
<dbReference type="InterPro" id="IPR016064">
    <property type="entry name" value="NAD/diacylglycerol_kinase_sf"/>
</dbReference>
<keyword evidence="7" id="KW-0443">Lipid metabolism</keyword>
<evidence type="ECO:0000256" key="6">
    <source>
        <dbReference type="ARBA" id="ARBA00022840"/>
    </source>
</evidence>
<evidence type="ECO:0000256" key="4">
    <source>
        <dbReference type="ARBA" id="ARBA00022741"/>
    </source>
</evidence>
<keyword evidence="8" id="KW-1208">Phospholipid metabolism</keyword>
<comment type="cofactor">
    <cofactor evidence="1">
        <name>Mg(2+)</name>
        <dbReference type="ChEBI" id="CHEBI:18420"/>
    </cofactor>
</comment>
<dbReference type="InterPro" id="IPR017438">
    <property type="entry name" value="ATP-NAD_kinase_N"/>
</dbReference>
<evidence type="ECO:0000256" key="5">
    <source>
        <dbReference type="ARBA" id="ARBA00022777"/>
    </source>
</evidence>
<dbReference type="Gene3D" id="2.60.200.40">
    <property type="match status" value="1"/>
</dbReference>
<dbReference type="InterPro" id="IPR001206">
    <property type="entry name" value="Diacylglycerol_kinase_cat_dom"/>
</dbReference>
<dbReference type="Pfam" id="PF00781">
    <property type="entry name" value="DAGK_cat"/>
    <property type="match status" value="1"/>
</dbReference>
<feature type="domain" description="DAGKc" evidence="10">
    <location>
        <begin position="35"/>
        <end position="167"/>
    </location>
</feature>
<dbReference type="InterPro" id="IPR050187">
    <property type="entry name" value="Lipid_Phosphate_FormReg"/>
</dbReference>
<dbReference type="EMBL" id="LT576035">
    <property type="protein sequence ID" value="SBN38251.1"/>
    <property type="molecule type" value="Genomic_DNA"/>
</dbReference>
<dbReference type="GO" id="GO:0005524">
    <property type="term" value="F:ATP binding"/>
    <property type="evidence" value="ECO:0007669"/>
    <property type="project" value="UniProtKB-KW"/>
</dbReference>
<keyword evidence="7" id="KW-0594">Phospholipid biosynthesis</keyword>
<protein>
    <submittedName>
        <fullName evidence="11">Diacylglycerol kinase catalytic region</fullName>
    </submittedName>
</protein>
<evidence type="ECO:0000256" key="9">
    <source>
        <dbReference type="SAM" id="MobiDB-lite"/>
    </source>
</evidence>
<evidence type="ECO:0000313" key="11">
    <source>
        <dbReference type="EMBL" id="SBN38251.1"/>
    </source>
</evidence>
<dbReference type="SUPFAM" id="SSF111331">
    <property type="entry name" value="NAD kinase/diacylglycerol kinase-like"/>
    <property type="match status" value="1"/>
</dbReference>
<keyword evidence="7" id="KW-0444">Lipid biosynthesis</keyword>
<keyword evidence="6" id="KW-0067">ATP-binding</keyword>
<accession>A0A2C7ZVX2</accession>
<dbReference type="InterPro" id="IPR045540">
    <property type="entry name" value="YegS/DAGK_C"/>
</dbReference>
<comment type="similarity">
    <text evidence="2">Belongs to the diacylglycerol/lipid kinase family.</text>
</comment>
<reference evidence="11" key="1">
    <citation type="submission" date="2016-05" db="EMBL/GenBank/DDBJ databases">
        <authorList>
            <person name="Lavstsen T."/>
            <person name="Jespersen J.S."/>
        </authorList>
    </citation>
    <scope>NUCLEOTIDE SEQUENCE</scope>
    <source>
        <strain evidence="11">PFRJS10</strain>
    </source>
</reference>
<keyword evidence="4" id="KW-0547">Nucleotide-binding</keyword>
<evidence type="ECO:0000256" key="3">
    <source>
        <dbReference type="ARBA" id="ARBA00022679"/>
    </source>
</evidence>
<dbReference type="Pfam" id="PF19279">
    <property type="entry name" value="YegS_C"/>
    <property type="match status" value="1"/>
</dbReference>
<dbReference type="PROSITE" id="PS50146">
    <property type="entry name" value="DAGK"/>
    <property type="match status" value="1"/>
</dbReference>
<dbReference type="SMART" id="SM00046">
    <property type="entry name" value="DAGKc"/>
    <property type="match status" value="1"/>
</dbReference>
<feature type="region of interest" description="Disordered" evidence="9">
    <location>
        <begin position="1"/>
        <end position="37"/>
    </location>
</feature>
<keyword evidence="5 11" id="KW-0418">Kinase</keyword>
<keyword evidence="3" id="KW-0808">Transferase</keyword>
<name>A0A2C7ZVX2_9ACTN</name>
<sequence length="351" mass="36986">MNPMVDKQGDGPARWSDVLPRARPRPFDRPSRPSGRPRMVGLLVHSLAERQGAIVDSVQAVCREVGARLLVRHTSRAEPGRAQVLQFLDAGADTVVVAGGDGTVRLAAGVLAGAGANQCTLGILAAGSGNVLASALGLRRGSVSGRARVAVLGDLADLDVGLASCWDEHGQPVAPQPFCTMVGMGRDALSVQSTHRRTKRVLGPLAYGVAGLGQLPRRGFEMSWRTDDTPWRRGRYWSVLATNTPLLPGMGPLRAGAVLADRARMDDGLLDVVATRPENPGHWMAIAAAGLLNTRTATRGLQRAQGARVTIEPDQPLPVQADGDIICARARQLSAEVGGHVAVHIGDGRLD</sequence>
<evidence type="ECO:0000256" key="7">
    <source>
        <dbReference type="ARBA" id="ARBA00023209"/>
    </source>
</evidence>
<dbReference type="GO" id="GO:0008654">
    <property type="term" value="P:phospholipid biosynthetic process"/>
    <property type="evidence" value="ECO:0007669"/>
    <property type="project" value="UniProtKB-KW"/>
</dbReference>
<gene>
    <name evidence="11" type="ORF">PFR_JS10_608</name>
</gene>
<organism evidence="11">
    <name type="scientific">Propionibacterium freudenreichii</name>
    <dbReference type="NCBI Taxonomy" id="1744"/>
    <lineage>
        <taxon>Bacteria</taxon>
        <taxon>Bacillati</taxon>
        <taxon>Actinomycetota</taxon>
        <taxon>Actinomycetes</taxon>
        <taxon>Propionibacteriales</taxon>
        <taxon>Propionibacteriaceae</taxon>
        <taxon>Propionibacterium</taxon>
    </lineage>
</organism>
<evidence type="ECO:0000256" key="1">
    <source>
        <dbReference type="ARBA" id="ARBA00001946"/>
    </source>
</evidence>
<evidence type="ECO:0000259" key="10">
    <source>
        <dbReference type="PROSITE" id="PS50146"/>
    </source>
</evidence>
<evidence type="ECO:0000256" key="2">
    <source>
        <dbReference type="ARBA" id="ARBA00005983"/>
    </source>
</evidence>
<dbReference type="GO" id="GO:0016301">
    <property type="term" value="F:kinase activity"/>
    <property type="evidence" value="ECO:0007669"/>
    <property type="project" value="UniProtKB-KW"/>
</dbReference>
<dbReference type="Gene3D" id="3.40.50.10330">
    <property type="entry name" value="Probable inorganic polyphosphate/atp-NAD kinase, domain 1"/>
    <property type="match status" value="1"/>
</dbReference>
<dbReference type="PANTHER" id="PTHR12358">
    <property type="entry name" value="SPHINGOSINE KINASE"/>
    <property type="match status" value="1"/>
</dbReference>